<dbReference type="Proteomes" id="UP000041254">
    <property type="component" value="Unassembled WGS sequence"/>
</dbReference>
<evidence type="ECO:0000256" key="2">
    <source>
        <dbReference type="SAM" id="MobiDB-lite"/>
    </source>
</evidence>
<dbReference type="PANTHER" id="PTHR42256:SF1">
    <property type="entry name" value="FE2OG DIOXYGENASE DOMAIN-CONTAINING PROTEIN"/>
    <property type="match status" value="1"/>
</dbReference>
<keyword evidence="1" id="KW-0560">Oxidoreductase</keyword>
<keyword evidence="5" id="KW-1185">Reference proteome</keyword>
<dbReference type="InterPro" id="IPR005123">
    <property type="entry name" value="Oxoglu/Fe-dep_dioxygenase_dom"/>
</dbReference>
<feature type="compositionally biased region" description="Low complexity" evidence="2">
    <location>
        <begin position="27"/>
        <end position="46"/>
    </location>
</feature>
<reference evidence="4 5" key="1">
    <citation type="submission" date="2014-11" db="EMBL/GenBank/DDBJ databases">
        <authorList>
            <person name="Zhu J."/>
            <person name="Qi W."/>
            <person name="Song R."/>
        </authorList>
    </citation>
    <scope>NUCLEOTIDE SEQUENCE [LARGE SCALE GENOMIC DNA]</scope>
</reference>
<name>A0A0G4EEX6_VITBC</name>
<dbReference type="GO" id="GO:0016491">
    <property type="term" value="F:oxidoreductase activity"/>
    <property type="evidence" value="ECO:0007669"/>
    <property type="project" value="UniProtKB-KW"/>
</dbReference>
<accession>A0A0G4EEX6</accession>
<protein>
    <recommendedName>
        <fullName evidence="3">Fe2OG dioxygenase domain-containing protein</fullName>
    </recommendedName>
</protein>
<dbReference type="InParanoid" id="A0A0G4EEX6"/>
<dbReference type="OMA" id="SYFDVEV"/>
<dbReference type="PhylomeDB" id="A0A0G4EEX6"/>
<dbReference type="GO" id="GO:0046872">
    <property type="term" value="F:metal ion binding"/>
    <property type="evidence" value="ECO:0007669"/>
    <property type="project" value="UniProtKB-KW"/>
</dbReference>
<dbReference type="VEuPathDB" id="CryptoDB:Vbra_20310"/>
<dbReference type="PROSITE" id="PS51471">
    <property type="entry name" value="FE2OG_OXY"/>
    <property type="match status" value="1"/>
</dbReference>
<evidence type="ECO:0000313" key="4">
    <source>
        <dbReference type="EMBL" id="CEL93965.1"/>
    </source>
</evidence>
<feature type="domain" description="Fe2OG dioxygenase" evidence="3">
    <location>
        <begin position="155"/>
        <end position="259"/>
    </location>
</feature>
<dbReference type="PANTHER" id="PTHR42256">
    <property type="entry name" value="OXOGLUTARATE/IRON-DEPENDENT DIOXYGENASE"/>
    <property type="match status" value="1"/>
</dbReference>
<dbReference type="EMBL" id="CDMY01000200">
    <property type="protein sequence ID" value="CEL93965.1"/>
    <property type="molecule type" value="Genomic_DNA"/>
</dbReference>
<sequence length="275" mass="30407">MSSSLPPAEDPPKRKTRWRRDKGDSKAGAAARPASHSSHPVSHQPSPNRPIGTVALPNAATASIHKAMRSSQFLMCDSTSFMDFSRALEGGSLYLPSFFGDAGDLFEQLSEDVVSHAEGEGGLVSWSQHLKLEDPDFSRAFQSVLQRLSDYFDLEVYASRLNFYRCGSDWKPYHHDSHAYSKDRGHVQKEDFTVGASFGASRELAFKHKPSGSVFSFPQQSGDIFAFNSLVNERFKHGVPKVDKDKAGPRISVIAWGKRRSLNTRNAGLSELTNS</sequence>
<dbReference type="OrthoDB" id="411779at2759"/>
<dbReference type="AlphaFoldDB" id="A0A0G4EEX6"/>
<gene>
    <name evidence="4" type="ORF">Vbra_20310</name>
</gene>
<keyword evidence="1" id="KW-0479">Metal-binding</keyword>
<proteinExistence type="inferred from homology"/>
<keyword evidence="1" id="KW-0408">Iron</keyword>
<dbReference type="SUPFAM" id="SSF51197">
    <property type="entry name" value="Clavaminate synthase-like"/>
    <property type="match status" value="1"/>
</dbReference>
<feature type="region of interest" description="Disordered" evidence="2">
    <location>
        <begin position="1"/>
        <end position="54"/>
    </location>
</feature>
<evidence type="ECO:0000259" key="3">
    <source>
        <dbReference type="PROSITE" id="PS51471"/>
    </source>
</evidence>
<evidence type="ECO:0000256" key="1">
    <source>
        <dbReference type="RuleBase" id="RU003682"/>
    </source>
</evidence>
<evidence type="ECO:0000313" key="5">
    <source>
        <dbReference type="Proteomes" id="UP000041254"/>
    </source>
</evidence>
<organism evidence="4 5">
    <name type="scientific">Vitrella brassicaformis (strain CCMP3155)</name>
    <dbReference type="NCBI Taxonomy" id="1169540"/>
    <lineage>
        <taxon>Eukaryota</taxon>
        <taxon>Sar</taxon>
        <taxon>Alveolata</taxon>
        <taxon>Colpodellida</taxon>
        <taxon>Vitrellaceae</taxon>
        <taxon>Vitrella</taxon>
    </lineage>
</organism>
<dbReference type="InterPro" id="IPR037151">
    <property type="entry name" value="AlkB-like_sf"/>
</dbReference>
<comment type="similarity">
    <text evidence="1">Belongs to the iron/ascorbate-dependent oxidoreductase family.</text>
</comment>
<dbReference type="Gene3D" id="2.60.120.590">
    <property type="entry name" value="Alpha-ketoglutarate-dependent dioxygenase AlkB-like"/>
    <property type="match status" value="1"/>
</dbReference>